<dbReference type="AlphaFoldDB" id="A0A9N9N7L9"/>
<organism evidence="1 2">
    <name type="scientific">Dentiscutata erythropus</name>
    <dbReference type="NCBI Taxonomy" id="1348616"/>
    <lineage>
        <taxon>Eukaryota</taxon>
        <taxon>Fungi</taxon>
        <taxon>Fungi incertae sedis</taxon>
        <taxon>Mucoromycota</taxon>
        <taxon>Glomeromycotina</taxon>
        <taxon>Glomeromycetes</taxon>
        <taxon>Diversisporales</taxon>
        <taxon>Gigasporaceae</taxon>
        <taxon>Dentiscutata</taxon>
    </lineage>
</organism>
<sequence length="207" mass="23806">TKFINKLDANPTKIMEDYSRNCGWLSGEPVSSYWKVDSSWARMAELFDVLDNVNNGRCEHTIVNKDANEANVSKVVLQNDLDEKLVVHDSIIIFEKVLIVTSSQDVLVKELSFKQLSESDQDLLQNFHIKINKLANKLYTICKEYFPSIELIGVRKECYCCYYNTKDIIKKFLEKNNMNPGNVLEELQGLTKIEEMLIAQIFPVLSS</sequence>
<feature type="non-terminal residue" evidence="1">
    <location>
        <position position="1"/>
    </location>
</feature>
<evidence type="ECO:0000313" key="1">
    <source>
        <dbReference type="EMBL" id="CAG8711021.1"/>
    </source>
</evidence>
<dbReference type="OrthoDB" id="422637at2759"/>
<evidence type="ECO:0000313" key="2">
    <source>
        <dbReference type="Proteomes" id="UP000789405"/>
    </source>
</evidence>
<proteinExistence type="predicted"/>
<dbReference type="Proteomes" id="UP000789405">
    <property type="component" value="Unassembled WGS sequence"/>
</dbReference>
<reference evidence="1" key="1">
    <citation type="submission" date="2021-06" db="EMBL/GenBank/DDBJ databases">
        <authorList>
            <person name="Kallberg Y."/>
            <person name="Tangrot J."/>
            <person name="Rosling A."/>
        </authorList>
    </citation>
    <scope>NUCLEOTIDE SEQUENCE</scope>
    <source>
        <strain evidence="1">MA453B</strain>
    </source>
</reference>
<dbReference type="EMBL" id="CAJVPY010009644">
    <property type="protein sequence ID" value="CAG8711021.1"/>
    <property type="molecule type" value="Genomic_DNA"/>
</dbReference>
<name>A0A9N9N7L9_9GLOM</name>
<keyword evidence="2" id="KW-1185">Reference proteome</keyword>
<comment type="caution">
    <text evidence="1">The sequence shown here is derived from an EMBL/GenBank/DDBJ whole genome shotgun (WGS) entry which is preliminary data.</text>
</comment>
<protein>
    <submittedName>
        <fullName evidence="1">81_t:CDS:1</fullName>
    </submittedName>
</protein>
<accession>A0A9N9N7L9</accession>
<gene>
    <name evidence="1" type="ORF">DERYTH_LOCUS13590</name>
</gene>